<dbReference type="EMBL" id="CM047909">
    <property type="protein sequence ID" value="KAJ0080625.1"/>
    <property type="molecule type" value="Genomic_DNA"/>
</dbReference>
<organism evidence="1 2">
    <name type="scientific">Pistacia atlantica</name>
    <dbReference type="NCBI Taxonomy" id="434234"/>
    <lineage>
        <taxon>Eukaryota</taxon>
        <taxon>Viridiplantae</taxon>
        <taxon>Streptophyta</taxon>
        <taxon>Embryophyta</taxon>
        <taxon>Tracheophyta</taxon>
        <taxon>Spermatophyta</taxon>
        <taxon>Magnoliopsida</taxon>
        <taxon>eudicotyledons</taxon>
        <taxon>Gunneridae</taxon>
        <taxon>Pentapetalae</taxon>
        <taxon>rosids</taxon>
        <taxon>malvids</taxon>
        <taxon>Sapindales</taxon>
        <taxon>Anacardiaceae</taxon>
        <taxon>Pistacia</taxon>
    </lineage>
</organism>
<gene>
    <name evidence="1" type="ORF">Patl1_22427</name>
</gene>
<protein>
    <submittedName>
        <fullName evidence="1">Uncharacterized protein</fullName>
    </submittedName>
</protein>
<sequence length="72" mass="8542">MLYDVSLCGPFLGWASTEMELLTRFPIRCQFLPLKGYFGARMWSYTFDECIRVNCTYPSRWLDARIPRNTVH</sequence>
<comment type="caution">
    <text evidence="1">The sequence shown here is derived from an EMBL/GenBank/DDBJ whole genome shotgun (WGS) entry which is preliminary data.</text>
</comment>
<accession>A0ACC1A306</accession>
<proteinExistence type="predicted"/>
<keyword evidence="2" id="KW-1185">Reference proteome</keyword>
<dbReference type="Proteomes" id="UP001164250">
    <property type="component" value="Chromosome 13"/>
</dbReference>
<evidence type="ECO:0000313" key="1">
    <source>
        <dbReference type="EMBL" id="KAJ0080625.1"/>
    </source>
</evidence>
<evidence type="ECO:0000313" key="2">
    <source>
        <dbReference type="Proteomes" id="UP001164250"/>
    </source>
</evidence>
<name>A0ACC1A306_9ROSI</name>
<reference evidence="2" key="1">
    <citation type="journal article" date="2023" name="G3 (Bethesda)">
        <title>Genome assembly and association tests identify interacting loci associated with vigor, precocity, and sex in interspecific pistachio rootstocks.</title>
        <authorList>
            <person name="Palmer W."/>
            <person name="Jacygrad E."/>
            <person name="Sagayaradj S."/>
            <person name="Cavanaugh K."/>
            <person name="Han R."/>
            <person name="Bertier L."/>
            <person name="Beede B."/>
            <person name="Kafkas S."/>
            <person name="Golino D."/>
            <person name="Preece J."/>
            <person name="Michelmore R."/>
        </authorList>
    </citation>
    <scope>NUCLEOTIDE SEQUENCE [LARGE SCALE GENOMIC DNA]</scope>
</reference>